<dbReference type="EMBL" id="VBAP01000057">
    <property type="protein sequence ID" value="TMI74534.1"/>
    <property type="molecule type" value="Genomic_DNA"/>
</dbReference>
<evidence type="ECO:0000256" key="1">
    <source>
        <dbReference type="SAM" id="MobiDB-lite"/>
    </source>
</evidence>
<evidence type="ECO:0000313" key="4">
    <source>
        <dbReference type="Proteomes" id="UP000318834"/>
    </source>
</evidence>
<feature type="region of interest" description="Disordered" evidence="1">
    <location>
        <begin position="57"/>
        <end position="78"/>
    </location>
</feature>
<dbReference type="AlphaFoldDB" id="A0A537IT96"/>
<name>A0A537IT96_9BACT</name>
<reference evidence="3 4" key="1">
    <citation type="journal article" date="2019" name="Nat. Microbiol.">
        <title>Mediterranean grassland soil C-N compound turnover is dependent on rainfall and depth, and is mediated by genomically divergent microorganisms.</title>
        <authorList>
            <person name="Diamond S."/>
            <person name="Andeer P.F."/>
            <person name="Li Z."/>
            <person name="Crits-Christoph A."/>
            <person name="Burstein D."/>
            <person name="Anantharaman K."/>
            <person name="Lane K.R."/>
            <person name="Thomas B.C."/>
            <person name="Pan C."/>
            <person name="Northen T.R."/>
            <person name="Banfield J.F."/>
        </authorList>
    </citation>
    <scope>NUCLEOTIDE SEQUENCE [LARGE SCALE GENOMIC DNA]</scope>
    <source>
        <strain evidence="3">NP_8</strain>
    </source>
</reference>
<keyword evidence="2" id="KW-1133">Transmembrane helix</keyword>
<gene>
    <name evidence="3" type="ORF">E6H05_08050</name>
</gene>
<keyword evidence="2" id="KW-0472">Membrane</keyword>
<accession>A0A537IT96</accession>
<evidence type="ECO:0000256" key="2">
    <source>
        <dbReference type="SAM" id="Phobius"/>
    </source>
</evidence>
<evidence type="ECO:0008006" key="5">
    <source>
        <dbReference type="Google" id="ProtNLM"/>
    </source>
</evidence>
<proteinExistence type="predicted"/>
<comment type="caution">
    <text evidence="3">The sequence shown here is derived from an EMBL/GenBank/DDBJ whole genome shotgun (WGS) entry which is preliminary data.</text>
</comment>
<feature type="transmembrane region" description="Helical" evidence="2">
    <location>
        <begin position="26"/>
        <end position="46"/>
    </location>
</feature>
<protein>
    <recommendedName>
        <fullName evidence="5">ABC transporter permease</fullName>
    </recommendedName>
</protein>
<organism evidence="3 4">
    <name type="scientific">Candidatus Segetimicrobium genomatis</name>
    <dbReference type="NCBI Taxonomy" id="2569760"/>
    <lineage>
        <taxon>Bacteria</taxon>
        <taxon>Bacillati</taxon>
        <taxon>Candidatus Sysuimicrobiota</taxon>
        <taxon>Candidatus Sysuimicrobiia</taxon>
        <taxon>Candidatus Sysuimicrobiales</taxon>
        <taxon>Candidatus Segetimicrobiaceae</taxon>
        <taxon>Candidatus Segetimicrobium</taxon>
    </lineage>
</organism>
<evidence type="ECO:0000313" key="3">
    <source>
        <dbReference type="EMBL" id="TMI74534.1"/>
    </source>
</evidence>
<dbReference type="Proteomes" id="UP000318834">
    <property type="component" value="Unassembled WGS sequence"/>
</dbReference>
<sequence>MSKALRATLEAWRTVARKIADVQSRVILALMYFVVMAPFALPIRLFRDPLELRRAPGWHPLPPDGESTPAVTAARQQF</sequence>
<keyword evidence="2" id="KW-0812">Transmembrane</keyword>